<dbReference type="PROSITE" id="PS51352">
    <property type="entry name" value="THIOREDOXIN_2"/>
    <property type="match status" value="1"/>
</dbReference>
<evidence type="ECO:0000313" key="3">
    <source>
        <dbReference type="Proteomes" id="UP000663722"/>
    </source>
</evidence>
<keyword evidence="3" id="KW-1185">Reference proteome</keyword>
<dbReference type="InterPro" id="IPR013766">
    <property type="entry name" value="Thioredoxin_domain"/>
</dbReference>
<dbReference type="InterPro" id="IPR012336">
    <property type="entry name" value="Thioredoxin-like_fold"/>
</dbReference>
<dbReference type="PANTHER" id="PTHR32234">
    <property type="entry name" value="THIOL:DISULFIDE INTERCHANGE PROTEIN DSBD"/>
    <property type="match status" value="1"/>
</dbReference>
<dbReference type="AlphaFoldDB" id="A0A975BFT7"/>
<dbReference type="KEGG" id="dmm:dnm_005740"/>
<proteinExistence type="predicted"/>
<dbReference type="Pfam" id="PF13098">
    <property type="entry name" value="Thioredoxin_2"/>
    <property type="match status" value="1"/>
</dbReference>
<protein>
    <submittedName>
        <fullName evidence="2">Thioredoxin-fold containing protein</fullName>
    </submittedName>
</protein>
<reference evidence="2" key="1">
    <citation type="journal article" date="2021" name="Microb. Physiol.">
        <title>Proteogenomic Insights into the Physiology of Marine, Sulfate-Reducing, Filamentous Desulfonema limicola and Desulfonema magnum.</title>
        <authorList>
            <person name="Schnaars V."/>
            <person name="Wohlbrand L."/>
            <person name="Scheve S."/>
            <person name="Hinrichs C."/>
            <person name="Reinhardt R."/>
            <person name="Rabus R."/>
        </authorList>
    </citation>
    <scope>NUCLEOTIDE SEQUENCE</scope>
    <source>
        <strain evidence="2">4be13</strain>
    </source>
</reference>
<accession>A0A975BFT7</accession>
<sequence>MKMKLKPVIFIFVVFFCLWAWIPSAFSNGIKWHSYKDGVTRGKYEQKNVFLNFYADWCGFCKKMDKETFKDPAVIAFLNENFISVKVNSEKERKIAREYYVTGLPVSWFIAKNGEKISSLPGYVSPGALMNILKYIQTDSYKDMTFKDFLKTM</sequence>
<dbReference type="Gene3D" id="3.40.30.10">
    <property type="entry name" value="Glutaredoxin"/>
    <property type="match status" value="1"/>
</dbReference>
<organism evidence="2 3">
    <name type="scientific">Desulfonema magnum</name>
    <dbReference type="NCBI Taxonomy" id="45655"/>
    <lineage>
        <taxon>Bacteria</taxon>
        <taxon>Pseudomonadati</taxon>
        <taxon>Thermodesulfobacteriota</taxon>
        <taxon>Desulfobacteria</taxon>
        <taxon>Desulfobacterales</taxon>
        <taxon>Desulfococcaceae</taxon>
        <taxon>Desulfonema</taxon>
    </lineage>
</organism>
<dbReference type="Proteomes" id="UP000663722">
    <property type="component" value="Chromosome"/>
</dbReference>
<dbReference type="GO" id="GO:0015035">
    <property type="term" value="F:protein-disulfide reductase activity"/>
    <property type="evidence" value="ECO:0007669"/>
    <property type="project" value="TreeGrafter"/>
</dbReference>
<evidence type="ECO:0000259" key="1">
    <source>
        <dbReference type="PROSITE" id="PS51352"/>
    </source>
</evidence>
<dbReference type="InterPro" id="IPR036249">
    <property type="entry name" value="Thioredoxin-like_sf"/>
</dbReference>
<name>A0A975BFT7_9BACT</name>
<gene>
    <name evidence="2" type="ORF">dnm_005740</name>
</gene>
<dbReference type="EMBL" id="CP061800">
    <property type="protein sequence ID" value="QTA84576.1"/>
    <property type="molecule type" value="Genomic_DNA"/>
</dbReference>
<evidence type="ECO:0000313" key="2">
    <source>
        <dbReference type="EMBL" id="QTA84576.1"/>
    </source>
</evidence>
<dbReference type="GO" id="GO:0045454">
    <property type="term" value="P:cell redox homeostasis"/>
    <property type="evidence" value="ECO:0007669"/>
    <property type="project" value="TreeGrafter"/>
</dbReference>
<dbReference type="SUPFAM" id="SSF52833">
    <property type="entry name" value="Thioredoxin-like"/>
    <property type="match status" value="1"/>
</dbReference>
<dbReference type="PANTHER" id="PTHR32234:SF0">
    <property type="entry name" value="THIOL:DISULFIDE INTERCHANGE PROTEIN DSBD"/>
    <property type="match status" value="1"/>
</dbReference>
<feature type="domain" description="Thioredoxin" evidence="1">
    <location>
        <begin position="16"/>
        <end position="138"/>
    </location>
</feature>